<reference evidence="5" key="1">
    <citation type="journal article" date="2021" name="Open Biol.">
        <title>Shared evolutionary footprints suggest mitochondrial oxidative damage underlies multiple complex I losses in fungi.</title>
        <authorList>
            <person name="Schikora-Tamarit M.A."/>
            <person name="Marcet-Houben M."/>
            <person name="Nosek J."/>
            <person name="Gabaldon T."/>
        </authorList>
    </citation>
    <scope>NUCLEOTIDE SEQUENCE</scope>
    <source>
        <strain evidence="5">CBS6341</strain>
    </source>
</reference>
<accession>A0A9P8PV12</accession>
<dbReference type="PRINTS" id="PR00081">
    <property type="entry name" value="GDHRDH"/>
</dbReference>
<reference evidence="5" key="2">
    <citation type="submission" date="2021-01" db="EMBL/GenBank/DDBJ databases">
        <authorList>
            <person name="Schikora-Tamarit M.A."/>
        </authorList>
    </citation>
    <scope>NUCLEOTIDE SEQUENCE</scope>
    <source>
        <strain evidence="5">CBS6341</strain>
    </source>
</reference>
<keyword evidence="3" id="KW-0560">Oxidoreductase</keyword>
<dbReference type="EMBL" id="JAEUBF010000504">
    <property type="protein sequence ID" value="KAH3678130.1"/>
    <property type="molecule type" value="Genomic_DNA"/>
</dbReference>
<dbReference type="Proteomes" id="UP000769528">
    <property type="component" value="Unassembled WGS sequence"/>
</dbReference>
<dbReference type="InterPro" id="IPR002347">
    <property type="entry name" value="SDR_fam"/>
</dbReference>
<evidence type="ECO:0000256" key="1">
    <source>
        <dbReference type="ARBA" id="ARBA00006484"/>
    </source>
</evidence>
<keyword evidence="2" id="KW-0521">NADP</keyword>
<keyword evidence="4" id="KW-1133">Transmembrane helix</keyword>
<comment type="caution">
    <text evidence="5">The sequence shown here is derived from an EMBL/GenBank/DDBJ whole genome shotgun (WGS) entry which is preliminary data.</text>
</comment>
<dbReference type="AlphaFoldDB" id="A0A9P8PV12"/>
<feature type="transmembrane region" description="Helical" evidence="4">
    <location>
        <begin position="239"/>
        <end position="261"/>
    </location>
</feature>
<dbReference type="Pfam" id="PF00106">
    <property type="entry name" value="adh_short"/>
    <property type="match status" value="1"/>
</dbReference>
<dbReference type="SUPFAM" id="SSF51735">
    <property type="entry name" value="NAD(P)-binding Rossmann-fold domains"/>
    <property type="match status" value="1"/>
</dbReference>
<dbReference type="InterPro" id="IPR036291">
    <property type="entry name" value="NAD(P)-bd_dom_sf"/>
</dbReference>
<dbReference type="PANTHER" id="PTHR24320">
    <property type="entry name" value="RETINOL DEHYDROGENASE"/>
    <property type="match status" value="1"/>
</dbReference>
<evidence type="ECO:0000256" key="3">
    <source>
        <dbReference type="ARBA" id="ARBA00023002"/>
    </source>
</evidence>
<evidence type="ECO:0000256" key="2">
    <source>
        <dbReference type="ARBA" id="ARBA00022857"/>
    </source>
</evidence>
<dbReference type="GO" id="GO:0016491">
    <property type="term" value="F:oxidoreductase activity"/>
    <property type="evidence" value="ECO:0007669"/>
    <property type="project" value="UniProtKB-KW"/>
</dbReference>
<evidence type="ECO:0000313" key="5">
    <source>
        <dbReference type="EMBL" id="KAH3678130.1"/>
    </source>
</evidence>
<dbReference type="OrthoDB" id="191139at2759"/>
<keyword evidence="4" id="KW-0472">Membrane</keyword>
<proteinExistence type="inferred from homology"/>
<protein>
    <recommendedName>
        <fullName evidence="7">NAD(P)-binding protein</fullName>
    </recommendedName>
</protein>
<feature type="transmembrane region" description="Helical" evidence="4">
    <location>
        <begin position="34"/>
        <end position="53"/>
    </location>
</feature>
<keyword evidence="6" id="KW-1185">Reference proteome</keyword>
<name>A0A9P8PV12_9ASCO</name>
<dbReference type="Gene3D" id="3.40.50.720">
    <property type="entry name" value="NAD(P)-binding Rossmann-like Domain"/>
    <property type="match status" value="1"/>
</dbReference>
<evidence type="ECO:0000313" key="6">
    <source>
        <dbReference type="Proteomes" id="UP000769528"/>
    </source>
</evidence>
<dbReference type="PANTHER" id="PTHR24320:SF282">
    <property type="entry name" value="WW DOMAIN-CONTAINING OXIDOREDUCTASE"/>
    <property type="match status" value="1"/>
</dbReference>
<keyword evidence="4" id="KW-0812">Transmembrane</keyword>
<organism evidence="5 6">
    <name type="scientific">Wickerhamomyces mucosus</name>
    <dbReference type="NCBI Taxonomy" id="1378264"/>
    <lineage>
        <taxon>Eukaryota</taxon>
        <taxon>Fungi</taxon>
        <taxon>Dikarya</taxon>
        <taxon>Ascomycota</taxon>
        <taxon>Saccharomycotina</taxon>
        <taxon>Saccharomycetes</taxon>
        <taxon>Phaffomycetales</taxon>
        <taxon>Wickerhamomycetaceae</taxon>
        <taxon>Wickerhamomyces</taxon>
    </lineage>
</organism>
<sequence>MFSSNLDFNPDELPYYNPIKDRKVALITGGNSGIGFYTVLHLYLHGFIVYIAGRNFNKVSQAIKKLKIEANRRRSLIVENDLNSRFLGELKFIEIDLLNLLNVEKSTKIFKQLESNLNLLILNAGVGALPFGITSDGFEIQFQTNFISNFLLTQRLLPIINNGGRIIYISSIAHRLEFFQFDRNWNFNLKPNIIFTWFRYAMAKSSGIQYMKLLSIKYPNILCYSLHPGFIMNTNFFAYWTRIPFFGIFFWFFFQIFGWFFGCSNEEGSFVTLNCSLNKKIYKNGSYFTTGGKLINSSRISNDLNYATDTWIWTIKELEKRGFKNLD</sequence>
<gene>
    <name evidence="5" type="ORF">WICMUC_001694</name>
</gene>
<comment type="similarity">
    <text evidence="1">Belongs to the short-chain dehydrogenases/reductases (SDR) family.</text>
</comment>
<evidence type="ECO:0008006" key="7">
    <source>
        <dbReference type="Google" id="ProtNLM"/>
    </source>
</evidence>
<evidence type="ECO:0000256" key="4">
    <source>
        <dbReference type="SAM" id="Phobius"/>
    </source>
</evidence>